<dbReference type="InterPro" id="IPR036249">
    <property type="entry name" value="Thioredoxin-like_sf"/>
</dbReference>
<dbReference type="Pfam" id="PF05768">
    <property type="entry name" value="Glrx-like"/>
    <property type="match status" value="1"/>
</dbReference>
<protein>
    <recommendedName>
        <fullName evidence="1">Glutaredoxin-like protein</fullName>
    </recommendedName>
</protein>
<dbReference type="Gene3D" id="3.40.30.10">
    <property type="entry name" value="Glutaredoxin"/>
    <property type="match status" value="1"/>
</dbReference>
<comment type="similarity">
    <text evidence="1">Belongs to the glutaredoxin family.</text>
</comment>
<dbReference type="GeneID" id="25991574"/>
<accession>J8TZE7</accession>
<sequence length="124" mass="14616">MPPRVPISRLPRLTLFTGGPECGLCEVSRELRNADHANFQVALDYLDLVYETHPFDLELFNIRDPPKEADPMEANKWKRMYQYDIPVLHLEGKEVQRNKINTPELKKILEDWQAQRREEQQASK</sequence>
<dbReference type="SUPFAM" id="SSF52833">
    <property type="entry name" value="Thioredoxin-like"/>
    <property type="match status" value="1"/>
</dbReference>
<dbReference type="InterPro" id="IPR008554">
    <property type="entry name" value="Glutaredoxin-like"/>
</dbReference>
<dbReference type="PANTHER" id="PTHR33558:SF1">
    <property type="entry name" value="GLUTAREDOXIN-LIKE PROTEIN C5ORF63 HOMOLOG"/>
    <property type="match status" value="1"/>
</dbReference>
<keyword evidence="1" id="KW-0249">Electron transport</keyword>
<proteinExistence type="inferred from homology"/>
<dbReference type="AlphaFoldDB" id="J8TZE7"/>
<keyword evidence="1" id="KW-0813">Transport</keyword>
<name>J8TZE7_TRIAS</name>
<dbReference type="HOGENOM" id="CLU_125054_0_3_1"/>
<evidence type="ECO:0000313" key="2">
    <source>
        <dbReference type="EMBL" id="EJT53145.1"/>
    </source>
</evidence>
<dbReference type="EMBL" id="ALBS01000008">
    <property type="protein sequence ID" value="EJT53145.1"/>
    <property type="molecule type" value="Genomic_DNA"/>
</dbReference>
<dbReference type="VEuPathDB" id="FungiDB:A1Q1_08062"/>
<dbReference type="Proteomes" id="UP000002748">
    <property type="component" value="Unassembled WGS sequence"/>
</dbReference>
<evidence type="ECO:0000313" key="3">
    <source>
        <dbReference type="Proteomes" id="UP000002748"/>
    </source>
</evidence>
<reference evidence="2 3" key="1">
    <citation type="journal article" date="2012" name="Eukaryot. Cell">
        <title>Draft genome sequence of CBS 2479, the standard type strain of Trichosporon asahii.</title>
        <authorList>
            <person name="Yang R.Y."/>
            <person name="Li H.T."/>
            <person name="Zhu H."/>
            <person name="Zhou G.P."/>
            <person name="Wang M."/>
            <person name="Wang L."/>
        </authorList>
    </citation>
    <scope>NUCLEOTIDE SEQUENCE [LARGE SCALE GENOMIC DNA]</scope>
    <source>
        <strain evidence="3">ATCC 90039 / CBS 2479 / JCM 2466 / KCTC 7840 / NCYC 2677 / UAMH 7654</strain>
    </source>
</reference>
<dbReference type="PANTHER" id="PTHR33558">
    <property type="entry name" value="GLUTAREDOXIN-LIKE PROTEIN C5ORF63 HOMOLOG"/>
    <property type="match status" value="1"/>
</dbReference>
<gene>
    <name evidence="2" type="ORF">A1Q1_08062</name>
</gene>
<dbReference type="InterPro" id="IPR052565">
    <property type="entry name" value="Glutaredoxin-like_YDR286C"/>
</dbReference>
<comment type="caution">
    <text evidence="2">The sequence shown here is derived from an EMBL/GenBank/DDBJ whole genome shotgun (WGS) entry which is preliminary data.</text>
</comment>
<evidence type="ECO:0000256" key="1">
    <source>
        <dbReference type="RuleBase" id="RU363082"/>
    </source>
</evidence>
<dbReference type="RefSeq" id="XP_014184308.1">
    <property type="nucleotide sequence ID" value="XM_014328833.1"/>
</dbReference>
<organism evidence="2 3">
    <name type="scientific">Trichosporon asahii var. asahii (strain ATCC 90039 / CBS 2479 / JCM 2466 / KCTC 7840 / NBRC 103889/ NCYC 2677 / UAMH 7654)</name>
    <name type="common">Yeast</name>
    <dbReference type="NCBI Taxonomy" id="1186058"/>
    <lineage>
        <taxon>Eukaryota</taxon>
        <taxon>Fungi</taxon>
        <taxon>Dikarya</taxon>
        <taxon>Basidiomycota</taxon>
        <taxon>Agaricomycotina</taxon>
        <taxon>Tremellomycetes</taxon>
        <taxon>Trichosporonales</taxon>
        <taxon>Trichosporonaceae</taxon>
        <taxon>Trichosporon</taxon>
    </lineage>
</organism>
<dbReference type="OrthoDB" id="429967at2759"/>
<dbReference type="KEGG" id="tasa:A1Q1_08062"/>